<sequence length="283" mass="32093">MLPKKKKIELAVLAIYLLCYGLHLFDYFILRTDQTFWNEAFVHKLLGIVVIYAVLKFFQLTWQEIGFRQEGFLKNTWNGLLFGIVVFVIAYGVEILLLSNQGKFQGLDVYVSSYAVDKNVGRETGLVFFLICFLGNVINVIMEEGAFRGLFQKLLEQKYSFIAAAVCSSILFGLWHFVGPLRSCFDGDMNFSGFILNALMLVVTSAMVGFKFALMTRLSGSLYMAMSHHFTNNFLINIIHTLSDTGADELMFARVAIAQILSFVLVLLWYLLAAKKSRKDVSQ</sequence>
<keyword evidence="2" id="KW-0472">Membrane</keyword>
<evidence type="ECO:0000256" key="1">
    <source>
        <dbReference type="ARBA" id="ARBA00009067"/>
    </source>
</evidence>
<feature type="transmembrane region" description="Helical" evidence="2">
    <location>
        <begin position="159"/>
        <end position="178"/>
    </location>
</feature>
<dbReference type="OrthoDB" id="357883at2"/>
<feature type="domain" description="CAAX prenyl protease 2/Lysostaphin resistance protein A-like" evidence="3">
    <location>
        <begin position="128"/>
        <end position="235"/>
    </location>
</feature>
<dbReference type="InterPro" id="IPR003675">
    <property type="entry name" value="Rce1/LyrA-like_dom"/>
</dbReference>
<organism evidence="4 5">
    <name type="scientific">Streptococcus criceti HS-6</name>
    <dbReference type="NCBI Taxonomy" id="873449"/>
    <lineage>
        <taxon>Bacteria</taxon>
        <taxon>Bacillati</taxon>
        <taxon>Bacillota</taxon>
        <taxon>Bacilli</taxon>
        <taxon>Lactobacillales</taxon>
        <taxon>Streptococcaceae</taxon>
        <taxon>Streptococcus</taxon>
    </lineage>
</organism>
<evidence type="ECO:0000259" key="3">
    <source>
        <dbReference type="Pfam" id="PF02517"/>
    </source>
</evidence>
<dbReference type="eggNOG" id="COG1266">
    <property type="taxonomic scope" value="Bacteria"/>
</dbReference>
<dbReference type="GO" id="GO:0004175">
    <property type="term" value="F:endopeptidase activity"/>
    <property type="evidence" value="ECO:0007669"/>
    <property type="project" value="UniProtKB-ARBA"/>
</dbReference>
<protein>
    <submittedName>
        <fullName evidence="4">Membrane protein</fullName>
    </submittedName>
</protein>
<accession>G5JT75</accession>
<dbReference type="PANTHER" id="PTHR39430:SF1">
    <property type="entry name" value="PROTEASE"/>
    <property type="match status" value="1"/>
</dbReference>
<feature type="transmembrane region" description="Helical" evidence="2">
    <location>
        <begin position="251"/>
        <end position="272"/>
    </location>
</feature>
<feature type="transmembrane region" description="Helical" evidence="2">
    <location>
        <begin position="41"/>
        <end position="58"/>
    </location>
</feature>
<feature type="transmembrane region" description="Helical" evidence="2">
    <location>
        <begin position="126"/>
        <end position="147"/>
    </location>
</feature>
<dbReference type="RefSeq" id="WP_004228094.1">
    <property type="nucleotide sequence ID" value="NZ_AEUV02000002.1"/>
</dbReference>
<name>G5JT75_STRCG</name>
<evidence type="ECO:0000313" key="5">
    <source>
        <dbReference type="Proteomes" id="UP000004322"/>
    </source>
</evidence>
<evidence type="ECO:0000313" key="4">
    <source>
        <dbReference type="EMBL" id="EHI74646.1"/>
    </source>
</evidence>
<reference evidence="4" key="1">
    <citation type="submission" date="2011-07" db="EMBL/GenBank/DDBJ databases">
        <authorList>
            <person name="Stanhope M.J."/>
            <person name="Durkin A.S."/>
            <person name="Hostetler J."/>
            <person name="Kim M."/>
            <person name="Radune D."/>
            <person name="Singh I."/>
            <person name="Town C.D."/>
        </authorList>
    </citation>
    <scope>NUCLEOTIDE SEQUENCE [LARGE SCALE GENOMIC DNA]</scope>
    <source>
        <strain evidence="4">HS-6</strain>
    </source>
</reference>
<feature type="transmembrane region" description="Helical" evidence="2">
    <location>
        <begin position="190"/>
        <end position="210"/>
    </location>
</feature>
<keyword evidence="2" id="KW-0812">Transmembrane</keyword>
<gene>
    <name evidence="4" type="ORF">STRCR_1043</name>
</gene>
<comment type="caution">
    <text evidence="4">The sequence shown here is derived from an EMBL/GenBank/DDBJ whole genome shotgun (WGS) entry which is preliminary data.</text>
</comment>
<dbReference type="PANTHER" id="PTHR39430">
    <property type="entry name" value="MEMBRANE-ASSOCIATED PROTEASE-RELATED"/>
    <property type="match status" value="1"/>
</dbReference>
<dbReference type="EMBL" id="AEUV02000002">
    <property type="protein sequence ID" value="EHI74646.1"/>
    <property type="molecule type" value="Genomic_DNA"/>
</dbReference>
<dbReference type="Proteomes" id="UP000004322">
    <property type="component" value="Unassembled WGS sequence"/>
</dbReference>
<dbReference type="STRING" id="873449.STRCR_1043"/>
<evidence type="ECO:0000256" key="2">
    <source>
        <dbReference type="SAM" id="Phobius"/>
    </source>
</evidence>
<proteinExistence type="inferred from homology"/>
<keyword evidence="5" id="KW-1185">Reference proteome</keyword>
<feature type="transmembrane region" description="Helical" evidence="2">
    <location>
        <begin position="12"/>
        <end position="29"/>
    </location>
</feature>
<feature type="transmembrane region" description="Helical" evidence="2">
    <location>
        <begin position="79"/>
        <end position="98"/>
    </location>
</feature>
<comment type="similarity">
    <text evidence="1">Belongs to the UPF0177 family.</text>
</comment>
<dbReference type="Pfam" id="PF02517">
    <property type="entry name" value="Rce1-like"/>
    <property type="match status" value="1"/>
</dbReference>
<keyword evidence="2" id="KW-1133">Transmembrane helix</keyword>
<dbReference type="AlphaFoldDB" id="G5JT75"/>
<dbReference type="GO" id="GO:0080120">
    <property type="term" value="P:CAAX-box protein maturation"/>
    <property type="evidence" value="ECO:0007669"/>
    <property type="project" value="UniProtKB-ARBA"/>
</dbReference>